<name>A0A061FHV0_THECC</name>
<evidence type="ECO:0000313" key="2">
    <source>
        <dbReference type="Proteomes" id="UP000026915"/>
    </source>
</evidence>
<dbReference type="Gramene" id="EOY16498">
    <property type="protein sequence ID" value="EOY16498"/>
    <property type="gene ID" value="TCM_035283"/>
</dbReference>
<protein>
    <submittedName>
        <fullName evidence="1">Uncharacterized protein</fullName>
    </submittedName>
</protein>
<dbReference type="Proteomes" id="UP000026915">
    <property type="component" value="Chromosome 8"/>
</dbReference>
<gene>
    <name evidence="1" type="ORF">TCM_035283</name>
</gene>
<dbReference type="HOGENOM" id="CLU_1809716_0_0_1"/>
<dbReference type="InParanoid" id="A0A061FHV0"/>
<reference evidence="1 2" key="1">
    <citation type="journal article" date="2013" name="Genome Biol.">
        <title>The genome sequence of the most widely cultivated cacao type and its use to identify candidate genes regulating pod color.</title>
        <authorList>
            <person name="Motamayor J.C."/>
            <person name="Mockaitis K."/>
            <person name="Schmutz J."/>
            <person name="Haiminen N."/>
            <person name="Iii D.L."/>
            <person name="Cornejo O."/>
            <person name="Findley S.D."/>
            <person name="Zheng P."/>
            <person name="Utro F."/>
            <person name="Royaert S."/>
            <person name="Saski C."/>
            <person name="Jenkins J."/>
            <person name="Podicheti R."/>
            <person name="Zhao M."/>
            <person name="Scheffler B.E."/>
            <person name="Stack J.C."/>
            <person name="Feltus F.A."/>
            <person name="Mustiga G.M."/>
            <person name="Amores F."/>
            <person name="Phillips W."/>
            <person name="Marelli J.P."/>
            <person name="May G.D."/>
            <person name="Shapiro H."/>
            <person name="Ma J."/>
            <person name="Bustamante C.D."/>
            <person name="Schnell R.J."/>
            <person name="Main D."/>
            <person name="Gilbert D."/>
            <person name="Parida L."/>
            <person name="Kuhn D.N."/>
        </authorList>
    </citation>
    <scope>NUCLEOTIDE SEQUENCE [LARGE SCALE GENOMIC DNA]</scope>
    <source>
        <strain evidence="2">cv. Matina 1-6</strain>
    </source>
</reference>
<sequence length="143" mass="17191">MIMEKNYTVFVHILGMCWTVIEDSRMGRRKKKEWKSKMYIKRLREPFGLVVSKEFFRQNTHRFPHACAWKGSLLLRLPLRFLCICFDLFSKLNLQVRFNFATLLIVRGNIYNELRLVLKMDKIKCQKKKLKKEKIGVICVIFT</sequence>
<accession>A0A061FHV0</accession>
<proteinExistence type="predicted"/>
<dbReference type="AlphaFoldDB" id="A0A061FHV0"/>
<keyword evidence="2" id="KW-1185">Reference proteome</keyword>
<organism evidence="1 2">
    <name type="scientific">Theobroma cacao</name>
    <name type="common">Cacao</name>
    <name type="synonym">Cocoa</name>
    <dbReference type="NCBI Taxonomy" id="3641"/>
    <lineage>
        <taxon>Eukaryota</taxon>
        <taxon>Viridiplantae</taxon>
        <taxon>Streptophyta</taxon>
        <taxon>Embryophyta</taxon>
        <taxon>Tracheophyta</taxon>
        <taxon>Spermatophyta</taxon>
        <taxon>Magnoliopsida</taxon>
        <taxon>eudicotyledons</taxon>
        <taxon>Gunneridae</taxon>
        <taxon>Pentapetalae</taxon>
        <taxon>rosids</taxon>
        <taxon>malvids</taxon>
        <taxon>Malvales</taxon>
        <taxon>Malvaceae</taxon>
        <taxon>Byttnerioideae</taxon>
        <taxon>Theobroma</taxon>
    </lineage>
</organism>
<evidence type="ECO:0000313" key="1">
    <source>
        <dbReference type="EMBL" id="EOY16498.1"/>
    </source>
</evidence>
<dbReference type="EMBL" id="CM001886">
    <property type="protein sequence ID" value="EOY16498.1"/>
    <property type="molecule type" value="Genomic_DNA"/>
</dbReference>